<dbReference type="AlphaFoldDB" id="M3IMR8"/>
<feature type="transmembrane region" description="Helical" evidence="1">
    <location>
        <begin position="6"/>
        <end position="26"/>
    </location>
</feature>
<gene>
    <name evidence="2" type="ORF">G210_1922</name>
</gene>
<keyword evidence="1" id="KW-0812">Transmembrane</keyword>
<comment type="caution">
    <text evidence="2">The sequence shown here is derived from an EMBL/GenBank/DDBJ whole genome shotgun (WGS) entry which is preliminary data.</text>
</comment>
<sequence>MNQVFEVSLFLFKIYILIEIIIYEFFSTPKKTRKIDVSDDEEKQMMLVDDEKESVEYIESLEEDEDEDEDEEENDSMDFREMCFFGICIGLIVFDWTTYYLNECAV</sequence>
<reference evidence="2 3" key="1">
    <citation type="submission" date="2013-02" db="EMBL/GenBank/DDBJ databases">
        <title>Genome sequence of Candida maltosa Xu316, a potential industrial strain for xylitol and ethanol production.</title>
        <authorList>
            <person name="Yu J."/>
            <person name="Wang Q."/>
            <person name="Geng X."/>
            <person name="Bao W."/>
            <person name="He P."/>
            <person name="Cai J."/>
        </authorList>
    </citation>
    <scope>NUCLEOTIDE SEQUENCE [LARGE SCALE GENOMIC DNA]</scope>
    <source>
        <strain evidence="3">Xu316</strain>
    </source>
</reference>
<name>M3IMR8_CANMX</name>
<protein>
    <submittedName>
        <fullName evidence="2">O-antigen polymerase</fullName>
    </submittedName>
</protein>
<feature type="transmembrane region" description="Helical" evidence="1">
    <location>
        <begin position="82"/>
        <end position="101"/>
    </location>
</feature>
<keyword evidence="1" id="KW-1133">Transmembrane helix</keyword>
<evidence type="ECO:0000313" key="2">
    <source>
        <dbReference type="EMBL" id="EMG47666.1"/>
    </source>
</evidence>
<evidence type="ECO:0000256" key="1">
    <source>
        <dbReference type="SAM" id="Phobius"/>
    </source>
</evidence>
<proteinExistence type="predicted"/>
<keyword evidence="1" id="KW-0472">Membrane</keyword>
<dbReference type="Proteomes" id="UP000011777">
    <property type="component" value="Unassembled WGS sequence"/>
</dbReference>
<organism evidence="2 3">
    <name type="scientific">Candida maltosa (strain Xu316)</name>
    <name type="common">Yeast</name>
    <dbReference type="NCBI Taxonomy" id="1245528"/>
    <lineage>
        <taxon>Eukaryota</taxon>
        <taxon>Fungi</taxon>
        <taxon>Dikarya</taxon>
        <taxon>Ascomycota</taxon>
        <taxon>Saccharomycotina</taxon>
        <taxon>Pichiomycetes</taxon>
        <taxon>Debaryomycetaceae</taxon>
        <taxon>Candida/Lodderomyces clade</taxon>
        <taxon>Candida</taxon>
    </lineage>
</organism>
<evidence type="ECO:0000313" key="3">
    <source>
        <dbReference type="Proteomes" id="UP000011777"/>
    </source>
</evidence>
<dbReference type="HOGENOM" id="CLU_2222932_0_0_1"/>
<dbReference type="EMBL" id="AOGT01001445">
    <property type="protein sequence ID" value="EMG47666.1"/>
    <property type="molecule type" value="Genomic_DNA"/>
</dbReference>
<accession>M3IMR8</accession>
<keyword evidence="3" id="KW-1185">Reference proteome</keyword>